<keyword evidence="1" id="KW-0812">Transmembrane</keyword>
<evidence type="ECO:0000313" key="2">
    <source>
        <dbReference type="EMBL" id="MDO1582665.1"/>
    </source>
</evidence>
<evidence type="ECO:0000313" key="3">
    <source>
        <dbReference type="Proteomes" id="UP001169006"/>
    </source>
</evidence>
<keyword evidence="1" id="KW-0472">Membrane</keyword>
<accession>A0ABT8SWG9</accession>
<dbReference type="RefSeq" id="WP_302076836.1">
    <property type="nucleotide sequence ID" value="NZ_JAUKWQ010000003.1"/>
</dbReference>
<dbReference type="EMBL" id="JAUKWQ010000003">
    <property type="protein sequence ID" value="MDO1582665.1"/>
    <property type="molecule type" value="Genomic_DNA"/>
</dbReference>
<protein>
    <submittedName>
        <fullName evidence="2">Uncharacterized protein</fullName>
    </submittedName>
</protein>
<keyword evidence="1" id="KW-1133">Transmembrane helix</keyword>
<organism evidence="2 3">
    <name type="scientific">Rhizobium oryzicola</name>
    <dbReference type="NCBI Taxonomy" id="1232668"/>
    <lineage>
        <taxon>Bacteria</taxon>
        <taxon>Pseudomonadati</taxon>
        <taxon>Pseudomonadota</taxon>
        <taxon>Alphaproteobacteria</taxon>
        <taxon>Hyphomicrobiales</taxon>
        <taxon>Rhizobiaceae</taxon>
        <taxon>Rhizobium/Agrobacterium group</taxon>
        <taxon>Rhizobium</taxon>
    </lineage>
</organism>
<reference evidence="2" key="1">
    <citation type="journal article" date="2015" name="Int. J. Syst. Evol. Microbiol.">
        <title>Rhizobium oryzicola sp. nov., potential plant-growth-promoting endophytic bacteria isolated from rice roots.</title>
        <authorList>
            <person name="Zhang X.X."/>
            <person name="Gao J.S."/>
            <person name="Cao Y.H."/>
            <person name="Sheirdil R.A."/>
            <person name="Wang X.C."/>
            <person name="Zhang L."/>
        </authorList>
    </citation>
    <scope>NUCLEOTIDE SEQUENCE</scope>
    <source>
        <strain evidence="2">05753</strain>
    </source>
</reference>
<sequence length="41" mass="4790">MHLGTIGGFDLAFTVTTLGGFYEEQRQYRRRLEDAERRLVS</sequence>
<gene>
    <name evidence="2" type="ORF">Q2T52_11285</name>
</gene>
<keyword evidence="3" id="KW-1185">Reference proteome</keyword>
<reference evidence="2" key="2">
    <citation type="submission" date="2023-07" db="EMBL/GenBank/DDBJ databases">
        <authorList>
            <person name="Sun H."/>
        </authorList>
    </citation>
    <scope>NUCLEOTIDE SEQUENCE</scope>
    <source>
        <strain evidence="2">05753</strain>
    </source>
</reference>
<name>A0ABT8SWG9_9HYPH</name>
<evidence type="ECO:0000256" key="1">
    <source>
        <dbReference type="SAM" id="Phobius"/>
    </source>
</evidence>
<dbReference type="Proteomes" id="UP001169006">
    <property type="component" value="Unassembled WGS sequence"/>
</dbReference>
<feature type="transmembrane region" description="Helical" evidence="1">
    <location>
        <begin position="6"/>
        <end position="22"/>
    </location>
</feature>
<comment type="caution">
    <text evidence="2">The sequence shown here is derived from an EMBL/GenBank/DDBJ whole genome shotgun (WGS) entry which is preliminary data.</text>
</comment>
<proteinExistence type="predicted"/>